<gene>
    <name evidence="8" type="primary">vapC</name>
    <name evidence="10" type="ORF">C7I85_24300</name>
</gene>
<dbReference type="Proteomes" id="UP000240653">
    <property type="component" value="Unassembled WGS sequence"/>
</dbReference>
<comment type="caution">
    <text evidence="10">The sequence shown here is derived from an EMBL/GenBank/DDBJ whole genome shotgun (WGS) entry which is preliminary data.</text>
</comment>
<dbReference type="HAMAP" id="MF_00265">
    <property type="entry name" value="VapC_Nob1"/>
    <property type="match status" value="1"/>
</dbReference>
<dbReference type="SUPFAM" id="SSF88723">
    <property type="entry name" value="PIN domain-like"/>
    <property type="match status" value="1"/>
</dbReference>
<protein>
    <recommendedName>
        <fullName evidence="8">Ribonuclease VapC</fullName>
        <shortName evidence="8">RNase VapC</shortName>
        <ecNumber evidence="8">3.1.-.-</ecNumber>
    </recommendedName>
    <alternativeName>
        <fullName evidence="8">Toxin VapC</fullName>
    </alternativeName>
</protein>
<sequence length="134" mass="14625">MVIDTSAIVAIAQNEPEAPTFEQRIADDPVRFISAATLLEAAMVLETRFGEPGGAELDLWLAKANVEIVAVEAEHADQARRAWRRYGKGRHPAGLNYGDCFSYALAKLTDEPLLFKGNDFAQTDIRPAVPANAQ</sequence>
<evidence type="ECO:0000256" key="2">
    <source>
        <dbReference type="ARBA" id="ARBA00022649"/>
    </source>
</evidence>
<feature type="binding site" evidence="8">
    <location>
        <position position="99"/>
    </location>
    <ligand>
        <name>Mg(2+)</name>
        <dbReference type="ChEBI" id="CHEBI:18420"/>
    </ligand>
</feature>
<evidence type="ECO:0000256" key="4">
    <source>
        <dbReference type="ARBA" id="ARBA00022723"/>
    </source>
</evidence>
<dbReference type="InterPro" id="IPR002716">
    <property type="entry name" value="PIN_dom"/>
</dbReference>
<feature type="binding site" evidence="8">
    <location>
        <position position="4"/>
    </location>
    <ligand>
        <name>Mg(2+)</name>
        <dbReference type="ChEBI" id="CHEBI:18420"/>
    </ligand>
</feature>
<keyword evidence="8" id="KW-0800">Toxin</keyword>
<comment type="cofactor">
    <cofactor evidence="1 8">
        <name>Mg(2+)</name>
        <dbReference type="ChEBI" id="CHEBI:18420"/>
    </cofactor>
</comment>
<comment type="function">
    <text evidence="8">Toxic component of a toxin-antitoxin (TA) system. An RNase.</text>
</comment>
<comment type="similarity">
    <text evidence="7 8">Belongs to the PINc/VapC protein family.</text>
</comment>
<dbReference type="InterPro" id="IPR029060">
    <property type="entry name" value="PIN-like_dom_sf"/>
</dbReference>
<evidence type="ECO:0000256" key="3">
    <source>
        <dbReference type="ARBA" id="ARBA00022722"/>
    </source>
</evidence>
<keyword evidence="4 8" id="KW-0479">Metal-binding</keyword>
<evidence type="ECO:0000256" key="6">
    <source>
        <dbReference type="ARBA" id="ARBA00022842"/>
    </source>
</evidence>
<feature type="domain" description="PIN" evidence="9">
    <location>
        <begin position="1"/>
        <end position="124"/>
    </location>
</feature>
<dbReference type="EC" id="3.1.-.-" evidence="8"/>
<evidence type="ECO:0000256" key="5">
    <source>
        <dbReference type="ARBA" id="ARBA00022801"/>
    </source>
</evidence>
<reference evidence="10 11" key="1">
    <citation type="submission" date="2018-03" db="EMBL/GenBank/DDBJ databases">
        <title>The draft genome of Mesorhizobium soli JCM 19897.</title>
        <authorList>
            <person name="Li L."/>
            <person name="Liu L."/>
            <person name="Liang L."/>
            <person name="Wang T."/>
            <person name="Zhang X."/>
        </authorList>
    </citation>
    <scope>NUCLEOTIDE SEQUENCE [LARGE SCALE GENOMIC DNA]</scope>
    <source>
        <strain evidence="10 11">JCM 19897</strain>
    </source>
</reference>
<dbReference type="GO" id="GO:0004540">
    <property type="term" value="F:RNA nuclease activity"/>
    <property type="evidence" value="ECO:0007669"/>
    <property type="project" value="InterPro"/>
</dbReference>
<evidence type="ECO:0000256" key="8">
    <source>
        <dbReference type="HAMAP-Rule" id="MF_00265"/>
    </source>
</evidence>
<accession>A0A2P7S2L1</accession>
<evidence type="ECO:0000313" key="11">
    <source>
        <dbReference type="Proteomes" id="UP000240653"/>
    </source>
</evidence>
<dbReference type="GO" id="GO:0000287">
    <property type="term" value="F:magnesium ion binding"/>
    <property type="evidence" value="ECO:0007669"/>
    <property type="project" value="UniProtKB-UniRule"/>
</dbReference>
<dbReference type="GO" id="GO:0016787">
    <property type="term" value="F:hydrolase activity"/>
    <property type="evidence" value="ECO:0007669"/>
    <property type="project" value="UniProtKB-KW"/>
</dbReference>
<keyword evidence="6 8" id="KW-0460">Magnesium</keyword>
<dbReference type="CDD" id="cd09871">
    <property type="entry name" value="PIN_MtVapC28-VapC30-like"/>
    <property type="match status" value="1"/>
</dbReference>
<organism evidence="10 11">
    <name type="scientific">Pseudaminobacter soli</name>
    <name type="common">ex Li et al. 2025</name>
    <dbReference type="NCBI Taxonomy" id="1295366"/>
    <lineage>
        <taxon>Bacteria</taxon>
        <taxon>Pseudomonadati</taxon>
        <taxon>Pseudomonadota</taxon>
        <taxon>Alphaproteobacteria</taxon>
        <taxon>Hyphomicrobiales</taxon>
        <taxon>Phyllobacteriaceae</taxon>
        <taxon>Pseudaminobacter</taxon>
    </lineage>
</organism>
<dbReference type="AlphaFoldDB" id="A0A2P7S2L1"/>
<dbReference type="Pfam" id="PF01850">
    <property type="entry name" value="PIN"/>
    <property type="match status" value="1"/>
</dbReference>
<evidence type="ECO:0000256" key="1">
    <source>
        <dbReference type="ARBA" id="ARBA00001946"/>
    </source>
</evidence>
<dbReference type="Gene3D" id="3.40.50.1010">
    <property type="entry name" value="5'-nuclease"/>
    <property type="match status" value="1"/>
</dbReference>
<dbReference type="OrthoDB" id="32625at2"/>
<dbReference type="RefSeq" id="WP_106726592.1">
    <property type="nucleotide sequence ID" value="NZ_PXYL01000017.1"/>
</dbReference>
<proteinExistence type="inferred from homology"/>
<evidence type="ECO:0000259" key="9">
    <source>
        <dbReference type="Pfam" id="PF01850"/>
    </source>
</evidence>
<dbReference type="PANTHER" id="PTHR33653">
    <property type="entry name" value="RIBONUCLEASE VAPC2"/>
    <property type="match status" value="1"/>
</dbReference>
<dbReference type="InterPro" id="IPR050556">
    <property type="entry name" value="Type_II_TA_system_RNase"/>
</dbReference>
<name>A0A2P7S2L1_9HYPH</name>
<dbReference type="EMBL" id="PXYL01000017">
    <property type="protein sequence ID" value="PSJ56676.1"/>
    <property type="molecule type" value="Genomic_DNA"/>
</dbReference>
<keyword evidence="11" id="KW-1185">Reference proteome</keyword>
<dbReference type="GO" id="GO:0090729">
    <property type="term" value="F:toxin activity"/>
    <property type="evidence" value="ECO:0007669"/>
    <property type="project" value="UniProtKB-KW"/>
</dbReference>
<keyword evidence="5 8" id="KW-0378">Hydrolase</keyword>
<keyword evidence="2 8" id="KW-1277">Toxin-antitoxin system</keyword>
<evidence type="ECO:0000256" key="7">
    <source>
        <dbReference type="ARBA" id="ARBA00038093"/>
    </source>
</evidence>
<dbReference type="PANTHER" id="PTHR33653:SF1">
    <property type="entry name" value="RIBONUCLEASE VAPC2"/>
    <property type="match status" value="1"/>
</dbReference>
<evidence type="ECO:0000313" key="10">
    <source>
        <dbReference type="EMBL" id="PSJ56676.1"/>
    </source>
</evidence>
<dbReference type="InterPro" id="IPR022907">
    <property type="entry name" value="VapC_family"/>
</dbReference>
<keyword evidence="3 8" id="KW-0540">Nuclease</keyword>